<protein>
    <submittedName>
        <fullName evidence="1">Uncharacterized protein</fullName>
    </submittedName>
</protein>
<comment type="caution">
    <text evidence="1">The sequence shown here is derived from an EMBL/GenBank/DDBJ whole genome shotgun (WGS) entry which is preliminary data.</text>
</comment>
<keyword evidence="2" id="KW-1185">Reference proteome</keyword>
<gene>
    <name evidence="1" type="ORF">BaRGS_00031433</name>
</gene>
<dbReference type="AlphaFoldDB" id="A0ABD0JQC0"/>
<sequence>MLICQLFDCEKQDAPDHVATQSYQDNLVTLCGWDNCHCTVMRFVQVASAARTVARFYPNVTRGQFHVQLESVTLQDNVHLNRALEQRCEVRLTTGHVSLNEAFYSEVTVYTQTQPTVIIVNVVHRHQVLASRHSVGGHPVL</sequence>
<reference evidence="1 2" key="1">
    <citation type="journal article" date="2023" name="Sci. Data">
        <title>Genome assembly of the Korean intertidal mud-creeper Batillaria attramentaria.</title>
        <authorList>
            <person name="Patra A.K."/>
            <person name="Ho P.T."/>
            <person name="Jun S."/>
            <person name="Lee S.J."/>
            <person name="Kim Y."/>
            <person name="Won Y.J."/>
        </authorList>
    </citation>
    <scope>NUCLEOTIDE SEQUENCE [LARGE SCALE GENOMIC DNA]</scope>
    <source>
        <strain evidence="1">Wonlab-2016</strain>
    </source>
</reference>
<evidence type="ECO:0000313" key="1">
    <source>
        <dbReference type="EMBL" id="KAK7477245.1"/>
    </source>
</evidence>
<name>A0ABD0JQC0_9CAEN</name>
<dbReference type="EMBL" id="JACVVK020000354">
    <property type="protein sequence ID" value="KAK7477245.1"/>
    <property type="molecule type" value="Genomic_DNA"/>
</dbReference>
<organism evidence="1 2">
    <name type="scientific">Batillaria attramentaria</name>
    <dbReference type="NCBI Taxonomy" id="370345"/>
    <lineage>
        <taxon>Eukaryota</taxon>
        <taxon>Metazoa</taxon>
        <taxon>Spiralia</taxon>
        <taxon>Lophotrochozoa</taxon>
        <taxon>Mollusca</taxon>
        <taxon>Gastropoda</taxon>
        <taxon>Caenogastropoda</taxon>
        <taxon>Sorbeoconcha</taxon>
        <taxon>Cerithioidea</taxon>
        <taxon>Batillariidae</taxon>
        <taxon>Batillaria</taxon>
    </lineage>
</organism>
<proteinExistence type="predicted"/>
<dbReference type="Proteomes" id="UP001519460">
    <property type="component" value="Unassembled WGS sequence"/>
</dbReference>
<evidence type="ECO:0000313" key="2">
    <source>
        <dbReference type="Proteomes" id="UP001519460"/>
    </source>
</evidence>
<accession>A0ABD0JQC0</accession>